<sequence>MTAESTQGALPETARHALWVCYAIILLSCEFPYSIVRYQVTSSFVSQAERMKPTILGQAVSPSLLARYLPLLGIAFAPLVNTYIYPYVSKRFITMTTLNRIIIGIALATLSVLSAATVETARLTFIDRGDFFFQEINNQTVVASTLSLDFLIPQYFFMGVADVFIFISGLEFAFTQSPCNIQSIVTGIFLFYAATGRIVAILLVPLINTITAADPWYPYEINDGHLNYYFLVLTAISLTNLIIFFMMEKGYEVVDGYLCLDEDTIDGSTTAATTTATTPSVTISANTNIVMPLPQPVSSITSSA</sequence>
<evidence type="ECO:0000256" key="3">
    <source>
        <dbReference type="ARBA" id="ARBA00022692"/>
    </source>
</evidence>
<comment type="similarity">
    <text evidence="2">Belongs to the major facilitator superfamily. Proton-dependent oligopeptide transporter (POT/PTR) (TC 2.A.17) family.</text>
</comment>
<feature type="transmembrane region" description="Helical" evidence="7">
    <location>
        <begin position="68"/>
        <end position="88"/>
    </location>
</feature>
<accession>A0A7M7P0H0</accession>
<organism evidence="8 9">
    <name type="scientific">Strongylocentrotus purpuratus</name>
    <name type="common">Purple sea urchin</name>
    <dbReference type="NCBI Taxonomy" id="7668"/>
    <lineage>
        <taxon>Eukaryota</taxon>
        <taxon>Metazoa</taxon>
        <taxon>Echinodermata</taxon>
        <taxon>Eleutherozoa</taxon>
        <taxon>Echinozoa</taxon>
        <taxon>Echinoidea</taxon>
        <taxon>Euechinoidea</taxon>
        <taxon>Echinacea</taxon>
        <taxon>Camarodonta</taxon>
        <taxon>Echinidea</taxon>
        <taxon>Strongylocentrotidae</taxon>
        <taxon>Strongylocentrotus</taxon>
    </lineage>
</organism>
<dbReference type="Pfam" id="PF00854">
    <property type="entry name" value="PTR2"/>
    <property type="match status" value="1"/>
</dbReference>
<dbReference type="Gene3D" id="1.20.1250.20">
    <property type="entry name" value="MFS general substrate transporter like domains"/>
    <property type="match status" value="1"/>
</dbReference>
<proteinExistence type="inferred from homology"/>
<dbReference type="InterPro" id="IPR000109">
    <property type="entry name" value="POT_fam"/>
</dbReference>
<dbReference type="EnsemblMetazoa" id="XM_030987465">
    <property type="protein sequence ID" value="XP_030843325"/>
    <property type="gene ID" value="LOC115924706"/>
</dbReference>
<dbReference type="GO" id="GO:0055085">
    <property type="term" value="P:transmembrane transport"/>
    <property type="evidence" value="ECO:0000318"/>
    <property type="project" value="GO_Central"/>
</dbReference>
<feature type="transmembrane region" description="Helical" evidence="7">
    <location>
        <begin position="17"/>
        <end position="36"/>
    </location>
</feature>
<dbReference type="AlphaFoldDB" id="A0A7M7P0H0"/>
<dbReference type="GO" id="GO:0022857">
    <property type="term" value="F:transmembrane transporter activity"/>
    <property type="evidence" value="ECO:0000318"/>
    <property type="project" value="GO_Central"/>
</dbReference>
<evidence type="ECO:0000256" key="4">
    <source>
        <dbReference type="ARBA" id="ARBA00022856"/>
    </source>
</evidence>
<dbReference type="PANTHER" id="PTHR11654">
    <property type="entry name" value="OLIGOPEPTIDE TRANSPORTER-RELATED"/>
    <property type="match status" value="1"/>
</dbReference>
<feature type="transmembrane region" description="Helical" evidence="7">
    <location>
        <begin position="186"/>
        <end position="208"/>
    </location>
</feature>
<keyword evidence="9" id="KW-1185">Reference proteome</keyword>
<dbReference type="InParanoid" id="A0A7M7P0H0"/>
<dbReference type="Proteomes" id="UP000007110">
    <property type="component" value="Unassembled WGS sequence"/>
</dbReference>
<keyword evidence="4" id="KW-0813">Transport</keyword>
<dbReference type="GO" id="GO:0015833">
    <property type="term" value="P:peptide transport"/>
    <property type="evidence" value="ECO:0007669"/>
    <property type="project" value="UniProtKB-KW"/>
</dbReference>
<evidence type="ECO:0000256" key="6">
    <source>
        <dbReference type="ARBA" id="ARBA00023136"/>
    </source>
</evidence>
<keyword evidence="5 7" id="KW-1133">Transmembrane helix</keyword>
<evidence type="ECO:0000256" key="7">
    <source>
        <dbReference type="SAM" id="Phobius"/>
    </source>
</evidence>
<dbReference type="RefSeq" id="XP_030843325.1">
    <property type="nucleotide sequence ID" value="XM_030987465.1"/>
</dbReference>
<keyword evidence="4" id="KW-0653">Protein transport</keyword>
<keyword evidence="3 7" id="KW-0812">Transmembrane</keyword>
<evidence type="ECO:0000256" key="1">
    <source>
        <dbReference type="ARBA" id="ARBA00004141"/>
    </source>
</evidence>
<reference evidence="9" key="1">
    <citation type="submission" date="2015-02" db="EMBL/GenBank/DDBJ databases">
        <title>Genome sequencing for Strongylocentrotus purpuratus.</title>
        <authorList>
            <person name="Murali S."/>
            <person name="Liu Y."/>
            <person name="Vee V."/>
            <person name="English A."/>
            <person name="Wang M."/>
            <person name="Skinner E."/>
            <person name="Han Y."/>
            <person name="Muzny D.M."/>
            <person name="Worley K.C."/>
            <person name="Gibbs R.A."/>
        </authorList>
    </citation>
    <scope>NUCLEOTIDE SEQUENCE</scope>
</reference>
<evidence type="ECO:0000256" key="2">
    <source>
        <dbReference type="ARBA" id="ARBA00005982"/>
    </source>
</evidence>
<protein>
    <submittedName>
        <fullName evidence="8">Uncharacterized protein</fullName>
    </submittedName>
</protein>
<comment type="subcellular location">
    <subcellularLocation>
        <location evidence="1">Membrane</location>
        <topology evidence="1">Multi-pass membrane protein</topology>
    </subcellularLocation>
</comment>
<keyword evidence="6 7" id="KW-0472">Membrane</keyword>
<reference evidence="8" key="2">
    <citation type="submission" date="2021-01" db="UniProtKB">
        <authorList>
            <consortium name="EnsemblMetazoa"/>
        </authorList>
    </citation>
    <scope>IDENTIFICATION</scope>
</reference>
<dbReference type="KEGG" id="spu:115924706"/>
<feature type="transmembrane region" description="Helical" evidence="7">
    <location>
        <begin position="100"/>
        <end position="118"/>
    </location>
</feature>
<dbReference type="OMA" id="LIIARWY"/>
<evidence type="ECO:0000313" key="9">
    <source>
        <dbReference type="Proteomes" id="UP000007110"/>
    </source>
</evidence>
<evidence type="ECO:0000313" key="8">
    <source>
        <dbReference type="EnsemblMetazoa" id="XP_030843325"/>
    </source>
</evidence>
<dbReference type="InterPro" id="IPR036259">
    <property type="entry name" value="MFS_trans_sf"/>
</dbReference>
<name>A0A7M7P0H0_STRPU</name>
<feature type="transmembrane region" description="Helical" evidence="7">
    <location>
        <begin position="155"/>
        <end position="174"/>
    </location>
</feature>
<keyword evidence="4" id="KW-0571">Peptide transport</keyword>
<dbReference type="GO" id="GO:0016020">
    <property type="term" value="C:membrane"/>
    <property type="evidence" value="ECO:0000318"/>
    <property type="project" value="GO_Central"/>
</dbReference>
<feature type="transmembrane region" description="Helical" evidence="7">
    <location>
        <begin position="228"/>
        <end position="247"/>
    </location>
</feature>
<evidence type="ECO:0000256" key="5">
    <source>
        <dbReference type="ARBA" id="ARBA00022989"/>
    </source>
</evidence>
<dbReference type="GeneID" id="115924706"/>
<dbReference type="OrthoDB" id="8904098at2759"/>